<dbReference type="OMA" id="YPRPMCH"/>
<sequence length="386" mass="42357">MATPDAAPPGAEGAGPAPWAQLEVPARLLLRALQAGPEGARRGLGVLRALGSRGGEPFCWGRFLETLCREEPVVQGPDGRLELKPLLLRLPQLCQRNLMSLLMAVRPSLPESGLLSVLQIAQQDLASDPDAWLRVLGELLQRDLAVGASLQGASLLSKKCQRQLQGLCRQLGQGGRRLKLPQVPDPEEEEENRDSQQSGKRRKEPEEEPASPEREQAPKRFRCSERGEEEEEHEEERTAHESLESLTGGEGASPFKNQPVLGAETSKASASLEDAKGPAESLVLPKALQQILELPWQEETFLVLQSLLERQVEMTPEKFSVLMEKLCKEGLAATTSMAYAKLMLTVMIKYQANITETQRLGLAVALEPNTTFLRKSLQAALRHLGP</sequence>
<evidence type="ECO:0000259" key="2">
    <source>
        <dbReference type="Pfam" id="PF11510"/>
    </source>
</evidence>
<evidence type="ECO:0000313" key="4">
    <source>
        <dbReference type="Proteomes" id="UP000233160"/>
    </source>
</evidence>
<feature type="domain" description="Fanconi Anaemia group E protein C-terminal" evidence="2">
    <location>
        <begin position="287"/>
        <end position="385"/>
    </location>
</feature>
<dbReference type="InterPro" id="IPR039685">
    <property type="entry name" value="FANCE"/>
</dbReference>
<dbReference type="AlphaFoldDB" id="A0A2K6EGW9"/>
<dbReference type="PANTHER" id="PTHR32094:SF5">
    <property type="entry name" value="FANCONI ANEMIA GROUP E PROTEIN"/>
    <property type="match status" value="1"/>
</dbReference>
<feature type="compositionally biased region" description="Basic and acidic residues" evidence="1">
    <location>
        <begin position="211"/>
        <end position="226"/>
    </location>
</feature>
<feature type="region of interest" description="Disordered" evidence="1">
    <location>
        <begin position="175"/>
        <end position="259"/>
    </location>
</feature>
<dbReference type="Pfam" id="PF11510">
    <property type="entry name" value="FA_FANCE"/>
    <property type="match status" value="1"/>
</dbReference>
<keyword evidence="4" id="KW-1185">Reference proteome</keyword>
<dbReference type="Proteomes" id="UP000233160">
    <property type="component" value="Unassembled WGS sequence"/>
</dbReference>
<accession>A0A2K6EGW9</accession>
<organism evidence="3 4">
    <name type="scientific">Propithecus coquereli</name>
    <name type="common">Coquerel's sifaka</name>
    <name type="synonym">Propithecus verreauxi coquereli</name>
    <dbReference type="NCBI Taxonomy" id="379532"/>
    <lineage>
        <taxon>Eukaryota</taxon>
        <taxon>Metazoa</taxon>
        <taxon>Chordata</taxon>
        <taxon>Craniata</taxon>
        <taxon>Vertebrata</taxon>
        <taxon>Euteleostomi</taxon>
        <taxon>Mammalia</taxon>
        <taxon>Eutheria</taxon>
        <taxon>Euarchontoglires</taxon>
        <taxon>Primates</taxon>
        <taxon>Strepsirrhini</taxon>
        <taxon>Lemuriformes</taxon>
        <taxon>Indriidae</taxon>
        <taxon>Propithecus</taxon>
    </lineage>
</organism>
<dbReference type="InterPro" id="IPR021025">
    <property type="entry name" value="Fanconi_anaemia_gr_E_prot_C"/>
</dbReference>
<evidence type="ECO:0000256" key="1">
    <source>
        <dbReference type="SAM" id="MobiDB-lite"/>
    </source>
</evidence>
<dbReference type="Gene3D" id="1.25.40.480">
    <property type="match status" value="1"/>
</dbReference>
<reference evidence="3" key="2">
    <citation type="submission" date="2025-09" db="UniProtKB">
        <authorList>
            <consortium name="Ensembl"/>
        </authorList>
    </citation>
    <scope>IDENTIFICATION</scope>
</reference>
<dbReference type="GO" id="GO:0000785">
    <property type="term" value="C:chromatin"/>
    <property type="evidence" value="ECO:0007669"/>
    <property type="project" value="Ensembl"/>
</dbReference>
<dbReference type="GeneTree" id="ENSGT00390000000705"/>
<dbReference type="Ensembl" id="ENSPCOT00000003472.1">
    <property type="protein sequence ID" value="ENSPCOP00000000962.1"/>
    <property type="gene ID" value="ENSPCOG00000003132.1"/>
</dbReference>
<dbReference type="GO" id="GO:0036297">
    <property type="term" value="P:interstrand cross-link repair"/>
    <property type="evidence" value="ECO:0007669"/>
    <property type="project" value="InterPro"/>
</dbReference>
<proteinExistence type="predicted"/>
<dbReference type="GO" id="GO:0005813">
    <property type="term" value="C:centrosome"/>
    <property type="evidence" value="ECO:0007669"/>
    <property type="project" value="Ensembl"/>
</dbReference>
<evidence type="ECO:0000313" key="3">
    <source>
        <dbReference type="Ensembl" id="ENSPCOP00000000962.1"/>
    </source>
</evidence>
<gene>
    <name evidence="3" type="primary">FANCE</name>
</gene>
<dbReference type="GO" id="GO:0005654">
    <property type="term" value="C:nucleoplasm"/>
    <property type="evidence" value="ECO:0007669"/>
    <property type="project" value="Ensembl"/>
</dbReference>
<reference evidence="3" key="1">
    <citation type="submission" date="2025-08" db="UniProtKB">
        <authorList>
            <consortium name="Ensembl"/>
        </authorList>
    </citation>
    <scope>IDENTIFICATION</scope>
</reference>
<dbReference type="STRING" id="379532.ENSPCOP00000000962"/>
<name>A0A2K6EGW9_PROCO</name>
<dbReference type="PANTHER" id="PTHR32094">
    <property type="entry name" value="FANCONI ANEMIA GROUP E PROTEIN"/>
    <property type="match status" value="1"/>
</dbReference>
<dbReference type="GO" id="GO:0043240">
    <property type="term" value="C:Fanconi anaemia nuclear complex"/>
    <property type="evidence" value="ECO:0007669"/>
    <property type="project" value="Ensembl"/>
</dbReference>
<protein>
    <submittedName>
        <fullName evidence="3">FA complementation group E</fullName>
    </submittedName>
</protein>